<dbReference type="EMBL" id="GL636517">
    <property type="protein sequence ID" value="EFW13405.1"/>
    <property type="molecule type" value="Genomic_DNA"/>
</dbReference>
<evidence type="ECO:0000313" key="2">
    <source>
        <dbReference type="Proteomes" id="UP000002497"/>
    </source>
</evidence>
<proteinExistence type="predicted"/>
<dbReference type="AlphaFoldDB" id="E9DJL5"/>
<accession>E9DJL5</accession>
<dbReference type="VEuPathDB" id="FungiDB:CPSG_10014"/>
<gene>
    <name evidence="1" type="ORF">CPSG_10014</name>
</gene>
<dbReference type="HOGENOM" id="CLU_2072930_0_0_1"/>
<sequence>MVQKTYKTGFHAASKSFGSTCQTSHKMVKQDSDVCNFIFYPRENNQLHQNYDILLKVTRANKLVQRRILEPTAMSEQQEEQMKMHLHHNRYRFDILNNKNKIPSWCPIDKTHLHPGGP</sequence>
<name>E9DJL5_COCPS</name>
<protein>
    <submittedName>
        <fullName evidence="1">Uncharacterized protein</fullName>
    </submittedName>
</protein>
<evidence type="ECO:0000313" key="1">
    <source>
        <dbReference type="EMBL" id="EFW13405.1"/>
    </source>
</evidence>
<organism evidence="2">
    <name type="scientific">Coccidioides posadasii (strain RMSCC 757 / Silveira)</name>
    <name type="common">Valley fever fungus</name>
    <dbReference type="NCBI Taxonomy" id="443226"/>
    <lineage>
        <taxon>Eukaryota</taxon>
        <taxon>Fungi</taxon>
        <taxon>Dikarya</taxon>
        <taxon>Ascomycota</taxon>
        <taxon>Pezizomycotina</taxon>
        <taxon>Eurotiomycetes</taxon>
        <taxon>Eurotiomycetidae</taxon>
        <taxon>Onygenales</taxon>
        <taxon>Onygenaceae</taxon>
        <taxon>Coccidioides</taxon>
    </lineage>
</organism>
<reference evidence="2" key="1">
    <citation type="journal article" date="2010" name="Genome Res.">
        <title>Population genomic sequencing of Coccidioides fungi reveals recent hybridization and transposon control.</title>
        <authorList>
            <person name="Neafsey D.E."/>
            <person name="Barker B.M."/>
            <person name="Sharpton T.J."/>
            <person name="Stajich J.E."/>
            <person name="Park D.J."/>
            <person name="Whiston E."/>
            <person name="Hung C.-Y."/>
            <person name="McMahan C."/>
            <person name="White J."/>
            <person name="Sykes S."/>
            <person name="Heiman D."/>
            <person name="Young S."/>
            <person name="Zeng Q."/>
            <person name="Abouelleil A."/>
            <person name="Aftuck L."/>
            <person name="Bessette D."/>
            <person name="Brown A."/>
            <person name="FitzGerald M."/>
            <person name="Lui A."/>
            <person name="Macdonald J.P."/>
            <person name="Priest M."/>
            <person name="Orbach M.J."/>
            <person name="Galgiani J.N."/>
            <person name="Kirkland T.N."/>
            <person name="Cole G.T."/>
            <person name="Birren B.W."/>
            <person name="Henn M.R."/>
            <person name="Taylor J.W."/>
            <person name="Rounsley S.D."/>
        </authorList>
    </citation>
    <scope>NUCLEOTIDE SEQUENCE [LARGE SCALE GENOMIC DNA]</scope>
    <source>
        <strain evidence="2">RMSCC 757 / Silveira</strain>
    </source>
</reference>
<dbReference type="Proteomes" id="UP000002497">
    <property type="component" value="Unassembled WGS sequence"/>
</dbReference>
<reference evidence="2" key="2">
    <citation type="submission" date="2010-03" db="EMBL/GenBank/DDBJ databases">
        <title>The genome sequence of Coccidioides posadasii strain Silveira.</title>
        <authorList>
            <consortium name="The Broad Institute Genome Sequencing Center for Infectious Disease"/>
            <person name="Neafsey D."/>
            <person name="Orbach M."/>
            <person name="Henn M.R."/>
            <person name="Cole G.T."/>
            <person name="Galgiani J."/>
            <person name="Gardner M.J."/>
            <person name="Kirkland T.N."/>
            <person name="Taylor J.W."/>
            <person name="Young S.K."/>
            <person name="Zeng Q."/>
            <person name="Koehrsen M."/>
            <person name="Alvarado L."/>
            <person name="Berlin A."/>
            <person name="Borenstein D."/>
            <person name="Chapman S.B."/>
            <person name="Chen Z."/>
            <person name="Engels R."/>
            <person name="Freedman E."/>
            <person name="Gellesch M."/>
            <person name="Goldberg J."/>
            <person name="Griggs A."/>
            <person name="Gujja S."/>
            <person name="Heilman E."/>
            <person name="Heiman D."/>
            <person name="Howarth C."/>
            <person name="Jen D."/>
            <person name="Larson L."/>
            <person name="Mehta T."/>
            <person name="Neiman D."/>
            <person name="Park D."/>
            <person name="Pearson M."/>
            <person name="Richards J."/>
            <person name="Roberts A."/>
            <person name="Saif S."/>
            <person name="Shea T."/>
            <person name="Shenoy N."/>
            <person name="Sisk P."/>
            <person name="Stolte C."/>
            <person name="Sykes S."/>
            <person name="Walk T."/>
            <person name="White J."/>
            <person name="Yandava C."/>
            <person name="Haas B."/>
            <person name="Nusbaum C."/>
            <person name="Birren B."/>
        </authorList>
    </citation>
    <scope>NUCLEOTIDE SEQUENCE [LARGE SCALE GENOMIC DNA]</scope>
    <source>
        <strain evidence="2">RMSCC 757 / Silveira</strain>
    </source>
</reference>
<keyword evidence="2" id="KW-1185">Reference proteome</keyword>